<reference evidence="1 2" key="1">
    <citation type="journal article" date="2018" name="Sci. Rep.">
        <title>Genomic signatures of local adaptation to the degree of environmental predictability in rotifers.</title>
        <authorList>
            <person name="Franch-Gras L."/>
            <person name="Hahn C."/>
            <person name="Garcia-Roger E.M."/>
            <person name="Carmona M.J."/>
            <person name="Serra M."/>
            <person name="Gomez A."/>
        </authorList>
    </citation>
    <scope>NUCLEOTIDE SEQUENCE [LARGE SCALE GENOMIC DNA]</scope>
    <source>
        <strain evidence="1">HYR1</strain>
    </source>
</reference>
<dbReference type="EMBL" id="REGN01010162">
    <property type="protein sequence ID" value="RMZ99555.1"/>
    <property type="molecule type" value="Genomic_DNA"/>
</dbReference>
<protein>
    <submittedName>
        <fullName evidence="1">Uncharacterized protein</fullName>
    </submittedName>
</protein>
<organism evidence="1 2">
    <name type="scientific">Brachionus plicatilis</name>
    <name type="common">Marine rotifer</name>
    <name type="synonym">Brachionus muelleri</name>
    <dbReference type="NCBI Taxonomy" id="10195"/>
    <lineage>
        <taxon>Eukaryota</taxon>
        <taxon>Metazoa</taxon>
        <taxon>Spiralia</taxon>
        <taxon>Gnathifera</taxon>
        <taxon>Rotifera</taxon>
        <taxon>Eurotatoria</taxon>
        <taxon>Monogononta</taxon>
        <taxon>Pseudotrocha</taxon>
        <taxon>Ploima</taxon>
        <taxon>Brachionidae</taxon>
        <taxon>Brachionus</taxon>
    </lineage>
</organism>
<evidence type="ECO:0000313" key="1">
    <source>
        <dbReference type="EMBL" id="RMZ99555.1"/>
    </source>
</evidence>
<proteinExistence type="predicted"/>
<keyword evidence="2" id="KW-1185">Reference proteome</keyword>
<comment type="caution">
    <text evidence="1">The sequence shown here is derived from an EMBL/GenBank/DDBJ whole genome shotgun (WGS) entry which is preliminary data.</text>
</comment>
<dbReference type="Proteomes" id="UP000276133">
    <property type="component" value="Unassembled WGS sequence"/>
</dbReference>
<evidence type="ECO:0000313" key="2">
    <source>
        <dbReference type="Proteomes" id="UP000276133"/>
    </source>
</evidence>
<gene>
    <name evidence="1" type="ORF">BpHYR1_042848</name>
</gene>
<name>A0A3M7PK95_BRAPC</name>
<sequence length="59" mass="6882">MDFMENVQSSYYNAKMKKSSSGSFATNTQILRNFGQYYQTSTNVLEAFLKQTNYKILSY</sequence>
<accession>A0A3M7PK95</accession>
<dbReference type="AlphaFoldDB" id="A0A3M7PK95"/>